<dbReference type="EMBL" id="GGEC01031718">
    <property type="protein sequence ID" value="MBX12202.1"/>
    <property type="molecule type" value="Transcribed_RNA"/>
</dbReference>
<reference evidence="1" key="1">
    <citation type="submission" date="2018-02" db="EMBL/GenBank/DDBJ databases">
        <title>Rhizophora mucronata_Transcriptome.</title>
        <authorList>
            <person name="Meera S.P."/>
            <person name="Sreeshan A."/>
            <person name="Augustine A."/>
        </authorList>
    </citation>
    <scope>NUCLEOTIDE SEQUENCE</scope>
    <source>
        <tissue evidence="1">Leaf</tissue>
    </source>
</reference>
<sequence>MKRLPTVHSHAKLDVLMDIILRVAERICHFHGLMCMSRILILLWLPKGQQMKVQLVSQWRSMMVMM</sequence>
<dbReference type="AlphaFoldDB" id="A0A2P2L2J5"/>
<evidence type="ECO:0000313" key="1">
    <source>
        <dbReference type="EMBL" id="MBX12202.1"/>
    </source>
</evidence>
<name>A0A2P2L2J5_RHIMU</name>
<proteinExistence type="predicted"/>
<organism evidence="1">
    <name type="scientific">Rhizophora mucronata</name>
    <name type="common">Asiatic mangrove</name>
    <dbReference type="NCBI Taxonomy" id="61149"/>
    <lineage>
        <taxon>Eukaryota</taxon>
        <taxon>Viridiplantae</taxon>
        <taxon>Streptophyta</taxon>
        <taxon>Embryophyta</taxon>
        <taxon>Tracheophyta</taxon>
        <taxon>Spermatophyta</taxon>
        <taxon>Magnoliopsida</taxon>
        <taxon>eudicotyledons</taxon>
        <taxon>Gunneridae</taxon>
        <taxon>Pentapetalae</taxon>
        <taxon>rosids</taxon>
        <taxon>fabids</taxon>
        <taxon>Malpighiales</taxon>
        <taxon>Rhizophoraceae</taxon>
        <taxon>Rhizophora</taxon>
    </lineage>
</organism>
<protein>
    <submittedName>
        <fullName evidence="1">Uncharacterized protein</fullName>
    </submittedName>
</protein>
<accession>A0A2P2L2J5</accession>